<reference evidence="11" key="1">
    <citation type="submission" date="2021-01" db="EMBL/GenBank/DDBJ databases">
        <authorList>
            <person name="Corre E."/>
            <person name="Pelletier E."/>
            <person name="Niang G."/>
            <person name="Scheremetjew M."/>
            <person name="Finn R."/>
            <person name="Kale V."/>
            <person name="Holt S."/>
            <person name="Cochrane G."/>
            <person name="Meng A."/>
            <person name="Brown T."/>
            <person name="Cohen L."/>
        </authorList>
    </citation>
    <scope>NUCLEOTIDE SEQUENCE</scope>
    <source>
        <strain evidence="11">NY070348D</strain>
    </source>
</reference>
<feature type="transmembrane region" description="Helical" evidence="8">
    <location>
        <begin position="1583"/>
        <end position="1606"/>
    </location>
</feature>
<dbReference type="PROSITE" id="PS50893">
    <property type="entry name" value="ABC_TRANSPORTER_2"/>
    <property type="match status" value="2"/>
</dbReference>
<feature type="transmembrane region" description="Helical" evidence="8">
    <location>
        <begin position="1542"/>
        <end position="1571"/>
    </location>
</feature>
<dbReference type="InterPro" id="IPR013525">
    <property type="entry name" value="ABC2_TM"/>
</dbReference>
<feature type="transmembrane region" description="Helical" evidence="8">
    <location>
        <begin position="779"/>
        <end position="798"/>
    </location>
</feature>
<dbReference type="GO" id="GO:0005524">
    <property type="term" value="F:ATP binding"/>
    <property type="evidence" value="ECO:0007669"/>
    <property type="project" value="UniProtKB-KW"/>
</dbReference>
<keyword evidence="6 8" id="KW-1133">Transmembrane helix</keyword>
<feature type="transmembrane region" description="Helical" evidence="8">
    <location>
        <begin position="1471"/>
        <end position="1490"/>
    </location>
</feature>
<dbReference type="GO" id="GO:0016020">
    <property type="term" value="C:membrane"/>
    <property type="evidence" value="ECO:0007669"/>
    <property type="project" value="UniProtKB-SubCell"/>
</dbReference>
<name>A0A7S2RWU9_9STRA</name>
<dbReference type="InterPro" id="IPR003593">
    <property type="entry name" value="AAA+_ATPase"/>
</dbReference>
<feature type="transmembrane region" description="Helical" evidence="8">
    <location>
        <begin position="1030"/>
        <end position="1051"/>
    </location>
</feature>
<dbReference type="PANTHER" id="PTHR19241">
    <property type="entry name" value="ATP-BINDING CASSETTE TRANSPORTER"/>
    <property type="match status" value="1"/>
</dbReference>
<gene>
    <name evidence="11" type="ORF">QSP1433_LOCUS7921</name>
</gene>
<comment type="subcellular location">
    <subcellularLocation>
        <location evidence="1">Membrane</location>
        <topology evidence="1">Multi-pass membrane protein</topology>
    </subcellularLocation>
</comment>
<sequence>MRVVGIAAVALVLPGLCLGQEGAEVDKFDPFNPTDYDPRKLIENCTQVTDQCRRELQRPIPMAQLTAAYAEFDIRNAECVKDFVNNSCTDHRYNKWAQGWCDIGSNCQDGSETLLKTCRMAFKETAEMCMGTFEFGMAGTALMRHLPTCVPVECNNNADMLALSKCVERETCRNLPGEVVSACKVDFGCYKESRFMLELTFGLLFGFLGLFFLLFGLSWSGYLSCGGGRKNNIVKAKTKKRKMVNQDRNLGGQQAGLLDELGYNVPLTAETQGTASVISTGDEMFSPDAPKDFGIIEGTPYPLNTQSIDRAVHFDAQFGSDDETLENMTSDDGSGLQRPKFRLSTAFEKHVISGFQFRREELRGKGSGWGTGSTSASSVVWRSLFFKSKGNLILKGISGYIRPGMCVACIGAPDSGATTLLKVIAGRTTEGRVTGEVLVDGYPPDAKLQRILAYIPKEDVNLPTLTVRETLEFSLSLRAPASLPEKLRRERVDVVLSLLGLSHVADTIVGDAMVRGISGGEKRRVSLGVELVVGRSLLLADSPTNGLDSSAAYDVIKATRALADTGLAAFMATVRQPSPALLALFDTVCLVSRGTCIYFGPTKEAERFFYQQGFVRPSFKSIPDFLEEMTGDAEQFRRELVDQEDEETENGGSSAKRFDPLVRKESTARQSLVSAFRTSDYYKELALAMWGELDTAALNREKREAEREMQEIRAGLHDEDTTEASVGNVWWHNFVPSRLIDADGQPMCCGPSAYTTGLLHQLVICLSRQLKLLFRSPTVRVRIGRAIFQGILIGSMFYKVPMTQQGALSRFGLCFLSVTSVVFGSMSVIPELFAQREVYYAQQSAGYFRPLVYQITMLLVEIPVAIVETFIYSMFVYSLCGLNGGVISWNYLYFWMTIVCMQITGWSLCFAVIMASPSAVVAQTVTPTFIAVFCLFSGYLVPKYSLHKIVRWLWDFNPLSRAIKGLALNEVSGLTYRCEDAEMMPPLDYVNLTLPPPAGYWGPAYRMCPIASGATSLVIYDYQRDEQDKWVLYLQNLVFVIAFNIMLLIIMHTMHYDSDNSDAAGQLIASRKEELIKEKERILREKKNGRVTDAYSRLEDQTSDAQFVSTSVGVPKVPGCIEFHKLNYSVDIPQGRFAKASKKKLLVEVSGFATPGKIVALMGPSGAGKSTLLDVLADKKTGGYIDAESLLINGLPRGKDYPRFAGYVEQMDSHLPTMTVREAIEQSTLLRLPSEVNDVDRKAIVNLVIHQLGLESFQNEMIGSQSGAGALAGVSPEVRKKTTIGVEFAFDPSLLFLDEPTTGLDSASALAVMQAVRNACADKAVLCTIHQPSPELFKIFDWILLLQAGGRVCYFGPVKEMEAYYSKYGYGECKAGGNPADFALECSRKYLLEDGSFSKLPGEGSSAADVWDDSEEKVAILGQAPRFHATTLPGYGDPSPYTSAFATGFSTQFWQILKTQYLFFIRDRALLFMRIATAIIFGIILTVLFWDSKDDLAGGQARVGLVFISISYVGYSAMLIIPSTVEQRPVVFRERTANQYTLLPFFLATTISEIPGIFLQNMTYILTFYFFVGLQRSMHHFLLFAGGMFLLNMVCFSFSFFIATIAANADSATILNTVINSVFTLFCGFLLNFNSIPIYWKPMYYLSEFRYPLSFLLSSELRGRTFHCPNNERAVPVFVGGSSPDSPPPPFGTGPVKMECIFNLTNVDRLLHDEVCFKWYCPLQSGETLLKQYNFATNDSEMYWSLFFLVLFYFLWRFLALLSLTYIQHIKR</sequence>
<dbReference type="InterPro" id="IPR027417">
    <property type="entry name" value="P-loop_NTPase"/>
</dbReference>
<feature type="transmembrane region" description="Helical" evidence="8">
    <location>
        <begin position="1618"/>
        <end position="1640"/>
    </location>
</feature>
<dbReference type="GO" id="GO:0140359">
    <property type="term" value="F:ABC-type transporter activity"/>
    <property type="evidence" value="ECO:0007669"/>
    <property type="project" value="InterPro"/>
</dbReference>
<dbReference type="SUPFAM" id="SSF52540">
    <property type="entry name" value="P-loop containing nucleoside triphosphate hydrolases"/>
    <property type="match status" value="2"/>
</dbReference>
<evidence type="ECO:0000256" key="8">
    <source>
        <dbReference type="SAM" id="Phobius"/>
    </source>
</evidence>
<dbReference type="InterPro" id="IPR017871">
    <property type="entry name" value="ABC_transporter-like_CS"/>
</dbReference>
<dbReference type="Pfam" id="PF19055">
    <property type="entry name" value="ABC2_membrane_7"/>
    <property type="match status" value="1"/>
</dbReference>
<feature type="transmembrane region" description="Helical" evidence="8">
    <location>
        <begin position="1502"/>
        <end position="1521"/>
    </location>
</feature>
<keyword evidence="2" id="KW-0813">Transport</keyword>
<evidence type="ECO:0000256" key="5">
    <source>
        <dbReference type="ARBA" id="ARBA00022840"/>
    </source>
</evidence>
<dbReference type="InterPro" id="IPR003439">
    <property type="entry name" value="ABC_transporter-like_ATP-bd"/>
</dbReference>
<feature type="transmembrane region" description="Helical" evidence="8">
    <location>
        <begin position="810"/>
        <end position="830"/>
    </location>
</feature>
<dbReference type="Pfam" id="PF00005">
    <property type="entry name" value="ABC_tran"/>
    <property type="match status" value="2"/>
</dbReference>
<dbReference type="Gene3D" id="3.40.50.300">
    <property type="entry name" value="P-loop containing nucleotide triphosphate hydrolases"/>
    <property type="match status" value="2"/>
</dbReference>
<organism evidence="11">
    <name type="scientific">Mucochytrium quahogii</name>
    <dbReference type="NCBI Taxonomy" id="96639"/>
    <lineage>
        <taxon>Eukaryota</taxon>
        <taxon>Sar</taxon>
        <taxon>Stramenopiles</taxon>
        <taxon>Bigyra</taxon>
        <taxon>Labyrinthulomycetes</taxon>
        <taxon>Thraustochytrida</taxon>
        <taxon>Thraustochytriidae</taxon>
        <taxon>Mucochytrium</taxon>
    </lineage>
</organism>
<evidence type="ECO:0000256" key="6">
    <source>
        <dbReference type="ARBA" id="ARBA00022989"/>
    </source>
</evidence>
<accession>A0A7S2RWU9</accession>
<evidence type="ECO:0000256" key="1">
    <source>
        <dbReference type="ARBA" id="ARBA00004141"/>
    </source>
</evidence>
<evidence type="ECO:0000256" key="7">
    <source>
        <dbReference type="ARBA" id="ARBA00023136"/>
    </source>
</evidence>
<feature type="transmembrane region" description="Helical" evidence="8">
    <location>
        <begin position="1743"/>
        <end position="1767"/>
    </location>
</feature>
<evidence type="ECO:0000259" key="10">
    <source>
        <dbReference type="PROSITE" id="PS50893"/>
    </source>
</evidence>
<feature type="transmembrane region" description="Helical" evidence="8">
    <location>
        <begin position="199"/>
        <end position="222"/>
    </location>
</feature>
<dbReference type="GO" id="GO:0016887">
    <property type="term" value="F:ATP hydrolysis activity"/>
    <property type="evidence" value="ECO:0007669"/>
    <property type="project" value="InterPro"/>
</dbReference>
<keyword evidence="4" id="KW-0547">Nucleotide-binding</keyword>
<dbReference type="Pfam" id="PF01061">
    <property type="entry name" value="ABC2_membrane"/>
    <property type="match status" value="2"/>
</dbReference>
<dbReference type="EMBL" id="HBHK01012591">
    <property type="protein sequence ID" value="CAD9683027.1"/>
    <property type="molecule type" value="Transcribed_RNA"/>
</dbReference>
<feature type="transmembrane region" description="Helical" evidence="8">
    <location>
        <begin position="851"/>
        <end position="872"/>
    </location>
</feature>
<evidence type="ECO:0000313" key="11">
    <source>
        <dbReference type="EMBL" id="CAD9683027.1"/>
    </source>
</evidence>
<keyword evidence="7 8" id="KW-0472">Membrane</keyword>
<dbReference type="PROSITE" id="PS00211">
    <property type="entry name" value="ABC_TRANSPORTER_1"/>
    <property type="match status" value="1"/>
</dbReference>
<protein>
    <recommendedName>
        <fullName evidence="10">ABC transporter domain-containing protein</fullName>
    </recommendedName>
</protein>
<feature type="domain" description="ABC transporter" evidence="10">
    <location>
        <begin position="1121"/>
        <end position="1373"/>
    </location>
</feature>
<evidence type="ECO:0000256" key="4">
    <source>
        <dbReference type="ARBA" id="ARBA00022741"/>
    </source>
</evidence>
<proteinExistence type="predicted"/>
<keyword evidence="9" id="KW-0732">Signal</keyword>
<evidence type="ECO:0000256" key="2">
    <source>
        <dbReference type="ARBA" id="ARBA00022448"/>
    </source>
</evidence>
<evidence type="ECO:0000256" key="3">
    <source>
        <dbReference type="ARBA" id="ARBA00022692"/>
    </source>
</evidence>
<keyword evidence="5" id="KW-0067">ATP-binding</keyword>
<evidence type="ECO:0000256" key="9">
    <source>
        <dbReference type="SAM" id="SignalP"/>
    </source>
</evidence>
<dbReference type="SMART" id="SM00382">
    <property type="entry name" value="AAA"/>
    <property type="match status" value="2"/>
</dbReference>
<feature type="signal peptide" evidence="9">
    <location>
        <begin position="1"/>
        <end position="19"/>
    </location>
</feature>
<feature type="transmembrane region" description="Helical" evidence="8">
    <location>
        <begin position="892"/>
        <end position="913"/>
    </location>
</feature>
<dbReference type="InterPro" id="IPR043926">
    <property type="entry name" value="ABCG_dom"/>
</dbReference>
<keyword evidence="3 8" id="KW-0812">Transmembrane</keyword>
<feature type="transmembrane region" description="Helical" evidence="8">
    <location>
        <begin position="920"/>
        <end position="941"/>
    </location>
</feature>
<feature type="domain" description="ABC transporter" evidence="10">
    <location>
        <begin position="379"/>
        <end position="618"/>
    </location>
</feature>
<feature type="chain" id="PRO_5030891372" description="ABC transporter domain-containing protein" evidence="9">
    <location>
        <begin position="20"/>
        <end position="1772"/>
    </location>
</feature>